<name>A0ABW5HQR2_9PSEU</name>
<protein>
    <submittedName>
        <fullName evidence="5">Transposase family protein</fullName>
    </submittedName>
</protein>
<feature type="domain" description="DDE Tnp4" evidence="4">
    <location>
        <begin position="149"/>
        <end position="315"/>
    </location>
</feature>
<comment type="caution">
    <text evidence="5">The sequence shown here is derived from an EMBL/GenBank/DDBJ whole genome shotgun (WGS) entry which is preliminary data.</text>
</comment>
<feature type="region of interest" description="Disordered" evidence="3">
    <location>
        <begin position="158"/>
        <end position="178"/>
    </location>
</feature>
<reference evidence="6" key="1">
    <citation type="journal article" date="2019" name="Int. J. Syst. Evol. Microbiol.">
        <title>The Global Catalogue of Microorganisms (GCM) 10K type strain sequencing project: providing services to taxonomists for standard genome sequencing and annotation.</title>
        <authorList>
            <consortium name="The Broad Institute Genomics Platform"/>
            <consortium name="The Broad Institute Genome Sequencing Center for Infectious Disease"/>
            <person name="Wu L."/>
            <person name="Ma J."/>
        </authorList>
    </citation>
    <scope>NUCLEOTIDE SEQUENCE [LARGE SCALE GENOMIC DNA]</scope>
    <source>
        <strain evidence="6">CGMCC 4.7641</strain>
    </source>
</reference>
<evidence type="ECO:0000256" key="3">
    <source>
        <dbReference type="SAM" id="MobiDB-lite"/>
    </source>
</evidence>
<proteinExistence type="predicted"/>
<evidence type="ECO:0000313" key="5">
    <source>
        <dbReference type="EMBL" id="MFD2474949.1"/>
    </source>
</evidence>
<dbReference type="RefSeq" id="WP_378314608.1">
    <property type="nucleotide sequence ID" value="NZ_JBHUKS010000045.1"/>
</dbReference>
<accession>A0ABW5HQR2</accession>
<evidence type="ECO:0000256" key="1">
    <source>
        <dbReference type="ARBA" id="ARBA00001968"/>
    </source>
</evidence>
<keyword evidence="6" id="KW-1185">Reference proteome</keyword>
<gene>
    <name evidence="5" type="ORF">ACFSVL_46585</name>
</gene>
<comment type="cofactor">
    <cofactor evidence="1">
        <name>a divalent metal cation</name>
        <dbReference type="ChEBI" id="CHEBI:60240"/>
    </cofactor>
</comment>
<dbReference type="Proteomes" id="UP001597483">
    <property type="component" value="Unassembled WGS sequence"/>
</dbReference>
<dbReference type="EMBL" id="JBHUKS010000045">
    <property type="protein sequence ID" value="MFD2474949.1"/>
    <property type="molecule type" value="Genomic_DNA"/>
</dbReference>
<dbReference type="InterPro" id="IPR027806">
    <property type="entry name" value="HARBI1_dom"/>
</dbReference>
<keyword evidence="2" id="KW-0479">Metal-binding</keyword>
<evidence type="ECO:0000313" key="6">
    <source>
        <dbReference type="Proteomes" id="UP001597483"/>
    </source>
</evidence>
<organism evidence="5 6">
    <name type="scientific">Amycolatopsis silviterrae</name>
    <dbReference type="NCBI Taxonomy" id="1656914"/>
    <lineage>
        <taxon>Bacteria</taxon>
        <taxon>Bacillati</taxon>
        <taxon>Actinomycetota</taxon>
        <taxon>Actinomycetes</taxon>
        <taxon>Pseudonocardiales</taxon>
        <taxon>Pseudonocardiaceae</taxon>
        <taxon>Amycolatopsis</taxon>
    </lineage>
</organism>
<evidence type="ECO:0000256" key="2">
    <source>
        <dbReference type="ARBA" id="ARBA00022723"/>
    </source>
</evidence>
<dbReference type="Pfam" id="PF13359">
    <property type="entry name" value="DDE_Tnp_4"/>
    <property type="match status" value="1"/>
</dbReference>
<sequence>WLRGNGFAGCLPVAGNVAEPPDVDQVVTQEKTSGGSAPTVSQQVPASYRSALPVSPPTIAMLAGLIARRRRAIGSRWRKASPAEQAVLVLAMLRHDQRLLDLSRANAVSAATLRRWLLEAVALLAARAPRLDRVLRRLAARGQVVVLADGTLIRTRRRTGKDNRRNYSGKHKHHGLNVQGLTDEDGRLAWVSAALEGKTADITAARRHRLRDRIHAHGLTPAADKAYQGWHKDLRSARDCDRCQGPCEQVVLTPYKAETNRPLTHAQKTANSAFNAMRCAVEGGFAALKTWRILDKLRLHPRHATTLVRAVLVLTQHEQTARDTTQPAPA</sequence>
<evidence type="ECO:0000259" key="4">
    <source>
        <dbReference type="Pfam" id="PF13359"/>
    </source>
</evidence>
<feature type="non-terminal residue" evidence="5">
    <location>
        <position position="1"/>
    </location>
</feature>